<dbReference type="GO" id="GO:0004020">
    <property type="term" value="F:adenylylsulfate kinase activity"/>
    <property type="evidence" value="ECO:0007669"/>
    <property type="project" value="UniProtKB-EC"/>
</dbReference>
<reference evidence="8" key="1">
    <citation type="submission" date="2018-05" db="EMBL/GenBank/DDBJ databases">
        <authorList>
            <person name="Lanie J.A."/>
            <person name="Ng W.-L."/>
            <person name="Kazmierczak K.M."/>
            <person name="Andrzejewski T.M."/>
            <person name="Davidsen T.M."/>
            <person name="Wayne K.J."/>
            <person name="Tettelin H."/>
            <person name="Glass J.I."/>
            <person name="Rusch D."/>
            <person name="Podicherti R."/>
            <person name="Tsui H.-C.T."/>
            <person name="Winkler M.E."/>
        </authorList>
    </citation>
    <scope>NUCLEOTIDE SEQUENCE</scope>
</reference>
<keyword evidence="5" id="KW-0418">Kinase</keyword>
<keyword evidence="4" id="KW-0547">Nucleotide-binding</keyword>
<dbReference type="InterPro" id="IPR059117">
    <property type="entry name" value="APS_kinase_dom"/>
</dbReference>
<evidence type="ECO:0000256" key="2">
    <source>
        <dbReference type="ARBA" id="ARBA00012121"/>
    </source>
</evidence>
<name>A0A382JLE8_9ZZZZ</name>
<evidence type="ECO:0000256" key="1">
    <source>
        <dbReference type="ARBA" id="ARBA00004678"/>
    </source>
</evidence>
<proteinExistence type="inferred from homology"/>
<dbReference type="SUPFAM" id="SSF52540">
    <property type="entry name" value="P-loop containing nucleoside triphosphate hydrolases"/>
    <property type="match status" value="1"/>
</dbReference>
<organism evidence="8">
    <name type="scientific">marine metagenome</name>
    <dbReference type="NCBI Taxonomy" id="408172"/>
    <lineage>
        <taxon>unclassified sequences</taxon>
        <taxon>metagenomes</taxon>
        <taxon>ecological metagenomes</taxon>
    </lineage>
</organism>
<evidence type="ECO:0000256" key="3">
    <source>
        <dbReference type="ARBA" id="ARBA00022679"/>
    </source>
</evidence>
<dbReference type="AlphaFoldDB" id="A0A382JLE8"/>
<dbReference type="GO" id="GO:0005524">
    <property type="term" value="F:ATP binding"/>
    <property type="evidence" value="ECO:0007669"/>
    <property type="project" value="UniProtKB-KW"/>
</dbReference>
<dbReference type="EC" id="2.7.1.25" evidence="2"/>
<dbReference type="HAMAP" id="MF_00065">
    <property type="entry name" value="Adenylyl_sulf_kinase"/>
    <property type="match status" value="1"/>
</dbReference>
<dbReference type="GO" id="GO:0000103">
    <property type="term" value="P:sulfate assimilation"/>
    <property type="evidence" value="ECO:0007669"/>
    <property type="project" value="InterPro"/>
</dbReference>
<gene>
    <name evidence="8" type="ORF">METZ01_LOCUS266088</name>
</gene>
<comment type="pathway">
    <text evidence="1">Sulfur metabolism.</text>
</comment>
<dbReference type="CDD" id="cd02027">
    <property type="entry name" value="APSK"/>
    <property type="match status" value="1"/>
</dbReference>
<evidence type="ECO:0000256" key="4">
    <source>
        <dbReference type="ARBA" id="ARBA00022741"/>
    </source>
</evidence>
<evidence type="ECO:0000256" key="6">
    <source>
        <dbReference type="ARBA" id="ARBA00022840"/>
    </source>
</evidence>
<sequence>MVANQITQKNRVHLNHKGAVMWITGLPCSGKTTLSEKLRLSLCHKNILTYIIDGDQIRKGLSSDLGFLKEDRSENIRRVGEVAKLFSDVGFVVIASLISPFRKDRDKVRNNLGSDRFVEIYLDCPIEECEKRDVKGHYKSARQGKIKDFTGVSSPYEPPLNPELSLRTSTDNIESCVDKVISYLVKFSHISLES</sequence>
<dbReference type="EMBL" id="UINC01075244">
    <property type="protein sequence ID" value="SVC13234.1"/>
    <property type="molecule type" value="Genomic_DNA"/>
</dbReference>
<evidence type="ECO:0000313" key="8">
    <source>
        <dbReference type="EMBL" id="SVC13234.1"/>
    </source>
</evidence>
<dbReference type="Pfam" id="PF01583">
    <property type="entry name" value="APS_kinase"/>
    <property type="match status" value="1"/>
</dbReference>
<dbReference type="PANTHER" id="PTHR11055:SF1">
    <property type="entry name" value="PAPS SYNTHETASE, ISOFORM D"/>
    <property type="match status" value="1"/>
</dbReference>
<dbReference type="PANTHER" id="PTHR11055">
    <property type="entry name" value="BIFUNCTIONAL 3'-PHOSPHOADENOSINE 5'-PHOSPHOSULFATE SYNTHASE"/>
    <property type="match status" value="1"/>
</dbReference>
<dbReference type="Gene3D" id="3.40.50.300">
    <property type="entry name" value="P-loop containing nucleotide triphosphate hydrolases"/>
    <property type="match status" value="1"/>
</dbReference>
<keyword evidence="6" id="KW-0067">ATP-binding</keyword>
<protein>
    <recommendedName>
        <fullName evidence="2">adenylyl-sulfate kinase</fullName>
        <ecNumber evidence="2">2.7.1.25</ecNumber>
    </recommendedName>
</protein>
<keyword evidence="3" id="KW-0808">Transferase</keyword>
<dbReference type="InterPro" id="IPR002891">
    <property type="entry name" value="APS"/>
</dbReference>
<dbReference type="NCBIfam" id="TIGR00455">
    <property type="entry name" value="apsK"/>
    <property type="match status" value="1"/>
</dbReference>
<accession>A0A382JLE8</accession>
<evidence type="ECO:0000259" key="7">
    <source>
        <dbReference type="Pfam" id="PF01583"/>
    </source>
</evidence>
<dbReference type="NCBIfam" id="NF003013">
    <property type="entry name" value="PRK03846.1"/>
    <property type="match status" value="1"/>
</dbReference>
<dbReference type="InterPro" id="IPR027417">
    <property type="entry name" value="P-loop_NTPase"/>
</dbReference>
<feature type="domain" description="APS kinase" evidence="7">
    <location>
        <begin position="17"/>
        <end position="166"/>
    </location>
</feature>
<evidence type="ECO:0000256" key="5">
    <source>
        <dbReference type="ARBA" id="ARBA00022777"/>
    </source>
</evidence>